<dbReference type="Gene3D" id="3.40.190.10">
    <property type="entry name" value="Periplasmic binding protein-like II"/>
    <property type="match status" value="1"/>
</dbReference>
<feature type="domain" description="Solute-binding protein family 5" evidence="5">
    <location>
        <begin position="82"/>
        <end position="441"/>
    </location>
</feature>
<accession>A0A8J2Z0J9</accession>
<dbReference type="EMBL" id="BMJQ01000018">
    <property type="protein sequence ID" value="GGF42378.1"/>
    <property type="molecule type" value="Genomic_DNA"/>
</dbReference>
<evidence type="ECO:0000313" key="6">
    <source>
        <dbReference type="EMBL" id="GGF42378.1"/>
    </source>
</evidence>
<comment type="similarity">
    <text evidence="2">Belongs to the bacterial solute-binding protein 5 family.</text>
</comment>
<dbReference type="GO" id="GO:1904680">
    <property type="term" value="F:peptide transmembrane transporter activity"/>
    <property type="evidence" value="ECO:0007669"/>
    <property type="project" value="TreeGrafter"/>
</dbReference>
<evidence type="ECO:0000256" key="4">
    <source>
        <dbReference type="SAM" id="SignalP"/>
    </source>
</evidence>
<comment type="subcellular location">
    <subcellularLocation>
        <location evidence="1">Periplasm</location>
    </subcellularLocation>
</comment>
<dbReference type="InterPro" id="IPR030678">
    <property type="entry name" value="Peptide/Ni-bd"/>
</dbReference>
<dbReference type="CDD" id="cd08512">
    <property type="entry name" value="PBP2_NikA_DppA_OppA_like_7"/>
    <property type="match status" value="1"/>
</dbReference>
<organism evidence="6 7">
    <name type="scientific">Aliidongia dinghuensis</name>
    <dbReference type="NCBI Taxonomy" id="1867774"/>
    <lineage>
        <taxon>Bacteria</taxon>
        <taxon>Pseudomonadati</taxon>
        <taxon>Pseudomonadota</taxon>
        <taxon>Alphaproteobacteria</taxon>
        <taxon>Rhodospirillales</taxon>
        <taxon>Dongiaceae</taxon>
        <taxon>Aliidongia</taxon>
    </lineage>
</organism>
<keyword evidence="7" id="KW-1185">Reference proteome</keyword>
<keyword evidence="3 4" id="KW-0732">Signal</keyword>
<dbReference type="GO" id="GO:0042938">
    <property type="term" value="P:dipeptide transport"/>
    <property type="evidence" value="ECO:0007669"/>
    <property type="project" value="TreeGrafter"/>
</dbReference>
<dbReference type="InterPro" id="IPR000914">
    <property type="entry name" value="SBP_5_dom"/>
</dbReference>
<dbReference type="RefSeq" id="WP_189051470.1">
    <property type="nucleotide sequence ID" value="NZ_BMJQ01000018.1"/>
</dbReference>
<dbReference type="Proteomes" id="UP000646365">
    <property type="component" value="Unassembled WGS sequence"/>
</dbReference>
<dbReference type="AlphaFoldDB" id="A0A8J2Z0J9"/>
<dbReference type="GO" id="GO:0043190">
    <property type="term" value="C:ATP-binding cassette (ABC) transporter complex"/>
    <property type="evidence" value="ECO:0007669"/>
    <property type="project" value="InterPro"/>
</dbReference>
<gene>
    <name evidence="6" type="ORF">GCM10011611_56010</name>
</gene>
<dbReference type="GO" id="GO:0030288">
    <property type="term" value="C:outer membrane-bounded periplasmic space"/>
    <property type="evidence" value="ECO:0007669"/>
    <property type="project" value="TreeGrafter"/>
</dbReference>
<reference evidence="6" key="1">
    <citation type="journal article" date="2014" name="Int. J. Syst. Evol. Microbiol.">
        <title>Complete genome sequence of Corynebacterium casei LMG S-19264T (=DSM 44701T), isolated from a smear-ripened cheese.</title>
        <authorList>
            <consortium name="US DOE Joint Genome Institute (JGI-PGF)"/>
            <person name="Walter F."/>
            <person name="Albersmeier A."/>
            <person name="Kalinowski J."/>
            <person name="Ruckert C."/>
        </authorList>
    </citation>
    <scope>NUCLEOTIDE SEQUENCE</scope>
    <source>
        <strain evidence="6">CGMCC 1.15725</strain>
    </source>
</reference>
<dbReference type="Pfam" id="PF00496">
    <property type="entry name" value="SBP_bac_5"/>
    <property type="match status" value="1"/>
</dbReference>
<evidence type="ECO:0000259" key="5">
    <source>
        <dbReference type="Pfam" id="PF00496"/>
    </source>
</evidence>
<reference evidence="6" key="2">
    <citation type="submission" date="2020-09" db="EMBL/GenBank/DDBJ databases">
        <authorList>
            <person name="Sun Q."/>
            <person name="Zhou Y."/>
        </authorList>
    </citation>
    <scope>NUCLEOTIDE SEQUENCE</scope>
    <source>
        <strain evidence="6">CGMCC 1.15725</strain>
    </source>
</reference>
<feature type="chain" id="PRO_5035163757" evidence="4">
    <location>
        <begin position="30"/>
        <end position="526"/>
    </location>
</feature>
<dbReference type="PIRSF" id="PIRSF002741">
    <property type="entry name" value="MppA"/>
    <property type="match status" value="1"/>
</dbReference>
<feature type="signal peptide" evidence="4">
    <location>
        <begin position="1"/>
        <end position="29"/>
    </location>
</feature>
<evidence type="ECO:0000256" key="1">
    <source>
        <dbReference type="ARBA" id="ARBA00004418"/>
    </source>
</evidence>
<dbReference type="InterPro" id="IPR039424">
    <property type="entry name" value="SBP_5"/>
</dbReference>
<evidence type="ECO:0000256" key="2">
    <source>
        <dbReference type="ARBA" id="ARBA00005695"/>
    </source>
</evidence>
<dbReference type="Gene3D" id="3.10.105.10">
    <property type="entry name" value="Dipeptide-binding Protein, Domain 3"/>
    <property type="match status" value="1"/>
</dbReference>
<name>A0A8J2Z0J9_9PROT</name>
<dbReference type="PANTHER" id="PTHR30290">
    <property type="entry name" value="PERIPLASMIC BINDING COMPONENT OF ABC TRANSPORTER"/>
    <property type="match status" value="1"/>
</dbReference>
<proteinExistence type="inferred from homology"/>
<protein>
    <submittedName>
        <fullName evidence="6">Peptide ABC transporter substrate-binding protein</fullName>
    </submittedName>
</protein>
<dbReference type="SUPFAM" id="SSF53850">
    <property type="entry name" value="Periplasmic binding protein-like II"/>
    <property type="match status" value="1"/>
</dbReference>
<evidence type="ECO:0000313" key="7">
    <source>
        <dbReference type="Proteomes" id="UP000646365"/>
    </source>
</evidence>
<dbReference type="Gene3D" id="3.90.76.10">
    <property type="entry name" value="Dipeptide-binding Protein, Domain 1"/>
    <property type="match status" value="1"/>
</dbReference>
<dbReference type="PANTHER" id="PTHR30290:SF38">
    <property type="entry name" value="D,D-DIPEPTIDE-BINDING PERIPLASMIC PROTEIN DDPA-RELATED"/>
    <property type="match status" value="1"/>
</dbReference>
<comment type="caution">
    <text evidence="6">The sequence shown here is derived from an EMBL/GenBank/DDBJ whole genome shotgun (WGS) entry which is preliminary data.</text>
</comment>
<evidence type="ECO:0000256" key="3">
    <source>
        <dbReference type="ARBA" id="ARBA00022729"/>
    </source>
</evidence>
<sequence length="526" mass="57217">MPSKDRLNRAMLFAAALALAATTSPLALAATAKDVLVIGKSADPQTLDPAVTMDNNDWTITYPAYQRLVRYKTENGKGSTSVEGELATGWTVSPDNLTWDFKLKPGNSFADGTPVDAAAVKFSFERLFALKQGPSEAFPEGTVVTAVDPMTVRFQLKTPFAPFLYTLANDGAAIVDPKVMEHQTGSDQAQGWLSGHTAGSGPYQLTSWEKGQSIVLEPNPKYAGAKPAFSKVIVKFVAEASARRLQLEQGDLDIAESLPGDQLDALRKEGAGKGLVVEDYPSFLVTYLYLNNKRPPLDKPEVRQAIVDAVDDGGIIDGIMLGKAKPMTGPIPDGMWGADPALKPAAHDPAAAKALLKKAGVGSLKLNFLLSNKDPNWEPIALAVQANMAEVGGTVSLENIANATFRERLGKGDFDIAIGNWSPDFSDPYMFMNYWFDSTKQGLSGNRSFYSNPKVDELVRKAATLPNQAERTKLYQQAQKIVIADAAYVYLFQWNREVAMRSDVKGYVYNPMLEQIYNLGEMSKTK</sequence>